<comment type="caution">
    <text evidence="7">The sequence shown here is derived from an EMBL/GenBank/DDBJ whole genome shotgun (WGS) entry which is preliminary data.</text>
</comment>
<evidence type="ECO:0000256" key="4">
    <source>
        <dbReference type="ARBA" id="ARBA00022989"/>
    </source>
</evidence>
<feature type="transmembrane region" description="Helical" evidence="6">
    <location>
        <begin position="56"/>
        <end position="78"/>
    </location>
</feature>
<evidence type="ECO:0000256" key="6">
    <source>
        <dbReference type="SAM" id="Phobius"/>
    </source>
</evidence>
<sequence>MSQPANMPRWASLWLMPLLNLFAALFVSGLVIALIGEDPVECLKLMINGAFGYPEGIGYTLFYTTSFIFTGLAVAAAFHAGLFNIGGEGQMYLAGLGVTLVCLQFDYLPAYVVIPLAMLAAIVFGGAWALVPGYLQAKRGSHIVVTTIMFNFIASSLMTWLLVDKLRMEGSQTPATREFAQNAWVPMLHELFAPLGFELPNTPLNASFFLALVALVLFYLVVWHSPKGFVTRTVGLNEKAARYAGIPVDKVVIAVMCVSGALAGLAAINELLGSTHRMNMGFTNGIGFVGIAVALMGRNHPVGILLSALLFGALTQGGLDLSFEKPAITREMIIFTQGLIILFCGALENLFQTPLSAAFKRMLKNQ</sequence>
<feature type="transmembrane region" description="Helical" evidence="6">
    <location>
        <begin position="278"/>
        <end position="295"/>
    </location>
</feature>
<protein>
    <submittedName>
        <fullName evidence="7">ABC transporter permease</fullName>
    </submittedName>
</protein>
<dbReference type="Proteomes" id="UP001219956">
    <property type="component" value="Unassembled WGS sequence"/>
</dbReference>
<keyword evidence="5 6" id="KW-0472">Membrane</keyword>
<evidence type="ECO:0000256" key="3">
    <source>
        <dbReference type="ARBA" id="ARBA00022692"/>
    </source>
</evidence>
<evidence type="ECO:0000313" key="8">
    <source>
        <dbReference type="Proteomes" id="UP001219956"/>
    </source>
</evidence>
<accession>A0ABT5J1N5</accession>
<dbReference type="Pfam" id="PF02653">
    <property type="entry name" value="BPD_transp_2"/>
    <property type="match status" value="1"/>
</dbReference>
<feature type="transmembrane region" description="Helical" evidence="6">
    <location>
        <begin position="251"/>
        <end position="272"/>
    </location>
</feature>
<proteinExistence type="predicted"/>
<feature type="transmembrane region" description="Helical" evidence="6">
    <location>
        <begin position="113"/>
        <end position="131"/>
    </location>
</feature>
<dbReference type="CDD" id="cd06580">
    <property type="entry name" value="TM_PBP1_transp_TpRbsC_like"/>
    <property type="match status" value="1"/>
</dbReference>
<dbReference type="InterPro" id="IPR001851">
    <property type="entry name" value="ABC_transp_permease"/>
</dbReference>
<feature type="transmembrane region" description="Helical" evidence="6">
    <location>
        <begin position="331"/>
        <end position="351"/>
    </location>
</feature>
<keyword evidence="8" id="KW-1185">Reference proteome</keyword>
<feature type="transmembrane region" description="Helical" evidence="6">
    <location>
        <begin position="302"/>
        <end position="319"/>
    </location>
</feature>
<feature type="transmembrane region" description="Helical" evidence="6">
    <location>
        <begin position="143"/>
        <end position="163"/>
    </location>
</feature>
<dbReference type="RefSeq" id="WP_272752536.1">
    <property type="nucleotide sequence ID" value="NZ_JAQQLF010000017.1"/>
</dbReference>
<reference evidence="7 8" key="1">
    <citation type="submission" date="2023-01" db="EMBL/GenBank/DDBJ databases">
        <title>Novel species of the genus Vogesella isolated from rivers.</title>
        <authorList>
            <person name="Lu H."/>
        </authorList>
    </citation>
    <scope>NUCLEOTIDE SEQUENCE [LARGE SCALE GENOMIC DNA]</scope>
    <source>
        <strain evidence="7 8">DC21W</strain>
    </source>
</reference>
<gene>
    <name evidence="7" type="ORF">PQU95_13760</name>
</gene>
<evidence type="ECO:0000313" key="7">
    <source>
        <dbReference type="EMBL" id="MDC7718278.1"/>
    </source>
</evidence>
<keyword evidence="3 6" id="KW-0812">Transmembrane</keyword>
<name>A0ABT5J1N5_9NEIS</name>
<dbReference type="PANTHER" id="PTHR47089:SF1">
    <property type="entry name" value="GUANOSINE ABC TRANSPORTER PERMEASE PROTEIN NUPP"/>
    <property type="match status" value="1"/>
</dbReference>
<evidence type="ECO:0000256" key="5">
    <source>
        <dbReference type="ARBA" id="ARBA00023136"/>
    </source>
</evidence>
<dbReference type="EMBL" id="JAQQLF010000017">
    <property type="protein sequence ID" value="MDC7718278.1"/>
    <property type="molecule type" value="Genomic_DNA"/>
</dbReference>
<keyword evidence="2" id="KW-1003">Cell membrane</keyword>
<keyword evidence="4 6" id="KW-1133">Transmembrane helix</keyword>
<organism evidence="7 8">
    <name type="scientific">Vogesella aquatica</name>
    <dbReference type="NCBI Taxonomy" id="2984206"/>
    <lineage>
        <taxon>Bacteria</taxon>
        <taxon>Pseudomonadati</taxon>
        <taxon>Pseudomonadota</taxon>
        <taxon>Betaproteobacteria</taxon>
        <taxon>Neisseriales</taxon>
        <taxon>Chromobacteriaceae</taxon>
        <taxon>Vogesella</taxon>
    </lineage>
</organism>
<evidence type="ECO:0000256" key="2">
    <source>
        <dbReference type="ARBA" id="ARBA00022475"/>
    </source>
</evidence>
<feature type="transmembrane region" description="Helical" evidence="6">
    <location>
        <begin position="90"/>
        <end position="107"/>
    </location>
</feature>
<evidence type="ECO:0000256" key="1">
    <source>
        <dbReference type="ARBA" id="ARBA00004651"/>
    </source>
</evidence>
<dbReference type="PANTHER" id="PTHR47089">
    <property type="entry name" value="ABC TRANSPORTER, PERMEASE PROTEIN"/>
    <property type="match status" value="1"/>
</dbReference>
<comment type="subcellular location">
    <subcellularLocation>
        <location evidence="1">Cell membrane</location>
        <topology evidence="1">Multi-pass membrane protein</topology>
    </subcellularLocation>
</comment>
<feature type="transmembrane region" description="Helical" evidence="6">
    <location>
        <begin position="12"/>
        <end position="36"/>
    </location>
</feature>
<feature type="transmembrane region" description="Helical" evidence="6">
    <location>
        <begin position="204"/>
        <end position="222"/>
    </location>
</feature>